<dbReference type="Gene3D" id="3.20.20.10">
    <property type="entry name" value="Alanine racemase"/>
    <property type="match status" value="1"/>
</dbReference>
<dbReference type="Gene3D" id="2.40.37.20">
    <property type="entry name" value="D-serine dehydratase-like domain"/>
    <property type="match status" value="1"/>
</dbReference>
<evidence type="ECO:0000259" key="4">
    <source>
        <dbReference type="SMART" id="SM01119"/>
    </source>
</evidence>
<organism evidence="5 6">
    <name type="scientific">Durusdinium trenchii</name>
    <dbReference type="NCBI Taxonomy" id="1381693"/>
    <lineage>
        <taxon>Eukaryota</taxon>
        <taxon>Sar</taxon>
        <taxon>Alveolata</taxon>
        <taxon>Dinophyceae</taxon>
        <taxon>Suessiales</taxon>
        <taxon>Symbiodiniaceae</taxon>
        <taxon>Durusdinium</taxon>
    </lineage>
</organism>
<dbReference type="SMART" id="SM01119">
    <property type="entry name" value="D-ser_dehydrat"/>
    <property type="match status" value="1"/>
</dbReference>
<keyword evidence="3" id="KW-1133">Transmembrane helix</keyword>
<dbReference type="PANTHER" id="PTHR28004">
    <property type="entry name" value="ZGC:162816-RELATED"/>
    <property type="match status" value="1"/>
</dbReference>
<keyword evidence="2" id="KW-0456">Lyase</keyword>
<feature type="domain" description="D-serine dehydratase-like" evidence="4">
    <location>
        <begin position="273"/>
        <end position="369"/>
    </location>
</feature>
<evidence type="ECO:0000313" key="5">
    <source>
        <dbReference type="EMBL" id="CAK9086547.1"/>
    </source>
</evidence>
<accession>A0ABP0QEA0</accession>
<keyword evidence="6" id="KW-1185">Reference proteome</keyword>
<dbReference type="InterPro" id="IPR029066">
    <property type="entry name" value="PLP-binding_barrel"/>
</dbReference>
<dbReference type="Pfam" id="PF14031">
    <property type="entry name" value="D-ser_dehydrat"/>
    <property type="match status" value="1"/>
</dbReference>
<comment type="caution">
    <text evidence="5">The sequence shown here is derived from an EMBL/GenBank/DDBJ whole genome shotgun (WGS) entry which is preliminary data.</text>
</comment>
<dbReference type="EMBL" id="CAXAMN010024417">
    <property type="protein sequence ID" value="CAK9086547.1"/>
    <property type="molecule type" value="Genomic_DNA"/>
</dbReference>
<comment type="similarity">
    <text evidence="1">Belongs to the DSD1 family.</text>
</comment>
<dbReference type="InterPro" id="IPR051466">
    <property type="entry name" value="D-amino_acid_metab_enzyme"/>
</dbReference>
<gene>
    <name evidence="5" type="ORF">CCMP2556_LOCUS41918</name>
</gene>
<dbReference type="InterPro" id="IPR042208">
    <property type="entry name" value="D-ser_dehydrat-like_sf"/>
</dbReference>
<protein>
    <recommendedName>
        <fullName evidence="4">D-serine dehydratase-like domain-containing protein</fullName>
    </recommendedName>
</protein>
<dbReference type="InterPro" id="IPR026956">
    <property type="entry name" value="D-ser_dehydrat-like_dom"/>
</dbReference>
<evidence type="ECO:0000256" key="3">
    <source>
        <dbReference type="SAM" id="Phobius"/>
    </source>
</evidence>
<dbReference type="Pfam" id="PF01168">
    <property type="entry name" value="Ala_racemase_N"/>
    <property type="match status" value="1"/>
</dbReference>
<feature type="transmembrane region" description="Helical" evidence="3">
    <location>
        <begin position="781"/>
        <end position="798"/>
    </location>
</feature>
<dbReference type="SUPFAM" id="SSF51419">
    <property type="entry name" value="PLP-binding barrel"/>
    <property type="match status" value="1"/>
</dbReference>
<dbReference type="Proteomes" id="UP001642484">
    <property type="component" value="Unassembled WGS sequence"/>
</dbReference>
<dbReference type="InterPro" id="IPR001608">
    <property type="entry name" value="Ala_racemase_N"/>
</dbReference>
<proteinExistence type="inferred from homology"/>
<evidence type="ECO:0000313" key="6">
    <source>
        <dbReference type="Proteomes" id="UP001642484"/>
    </source>
</evidence>
<keyword evidence="3" id="KW-0812">Transmembrane</keyword>
<feature type="transmembrane region" description="Helical" evidence="3">
    <location>
        <begin position="751"/>
        <end position="772"/>
    </location>
</feature>
<sequence>MEPPCKQPRISAQSTPKDVSELVTPCYIGYKSVIQRNSERMLQRAKQLGCQLRPHMKTHKTIQGGVLATDGTKRCITVSTLAEAEFYADAGFEDICYAVPITAEKLPRAAQLHERCLFHVCVDHPQAVEALCQSKANKPWSVFLMVDCGYGRDGVDVKDPTSVQLAQRLASSKGTRLAGLYTHGGHSYDASQGIEAVRAVAQQEAEAVAAFARTLRGKPYCLEVPIVGVGSTPTCSNPPNQFPSEVTEMHPGNYIYYDTMQQALGSCSEEDIAVRVLTRVIGAYERRNLLLVDMGWTACSKQGEDQNFGRLEGHPELKVVGLKQEAGLISSRDGSPIDFAQFPLGTLLRLEPYHSCAHTKQHDKIYILDEDRCTVLHTWPICRRGFTSEAARRGAALVGQENNDRSPPRRWVWLWPVLLAGLAVLWMTSKLPALTTSSNTSLLMESNDLPSTSETTTAVTREMTTFYMYRAQSDNDYDFQNVNAANLAGVMWYLEHEVVFAQCPRHYNITRILRYKVSMKTPEKFNHNFSQFWAYDKGMCTSPACGGDYAQHGFNVGCQYEVVSVYPGAVWYSLPGECPTTPLVAKGKHCKHLMPGGRCDRPTGEKNCTWSAQKAGAIEISELEGIYNWTDFCKQHGNEYILPFWDGRGDAVHMKKRLRKVLELFHSKYPDEPVDLEDREGGGDVRPKTMTPYNTFPEADDEKAILPLAPGKQRRMNLNALAIAVNLLLPWCVFCFVCCTLSFSWHYQAPMLAWSTVLLGLMLAAFTAKLAACSEETDPKWYAFFSFAIAAAVLAAAACGEFNYRTYNVAAYDLKNMNAYPDVNPATKGQQLMDAGRLYFVDGSALDLKKAMSFKNDDTYCVAPIILGKDQMASYDFWAVGVNCCPGQSPDFRCGEYNNAHARAGLRLMSDVERPFYRLAVQQAEAAYNIRTEHPMFFHWVQDPVALTNEWISDGHRQWISRGLRPLSVLLGRSRSARKMK</sequence>
<evidence type="ECO:0000256" key="1">
    <source>
        <dbReference type="ARBA" id="ARBA00005323"/>
    </source>
</evidence>
<feature type="transmembrane region" description="Helical" evidence="3">
    <location>
        <begin position="720"/>
        <end position="745"/>
    </location>
</feature>
<name>A0ABP0QEA0_9DINO</name>
<dbReference type="PANTHER" id="PTHR28004:SF2">
    <property type="entry name" value="D-SERINE DEHYDRATASE"/>
    <property type="match status" value="1"/>
</dbReference>
<reference evidence="5 6" key="1">
    <citation type="submission" date="2024-02" db="EMBL/GenBank/DDBJ databases">
        <authorList>
            <person name="Chen Y."/>
            <person name="Shah S."/>
            <person name="Dougan E. K."/>
            <person name="Thang M."/>
            <person name="Chan C."/>
        </authorList>
    </citation>
    <scope>NUCLEOTIDE SEQUENCE [LARGE SCALE GENOMIC DNA]</scope>
</reference>
<keyword evidence="3" id="KW-0472">Membrane</keyword>
<evidence type="ECO:0000256" key="2">
    <source>
        <dbReference type="ARBA" id="ARBA00023239"/>
    </source>
</evidence>